<dbReference type="EMBL" id="QWGR01000026">
    <property type="protein sequence ID" value="RIJ45402.1"/>
    <property type="molecule type" value="Genomic_DNA"/>
</dbReference>
<dbReference type="OrthoDB" id="9761704at2"/>
<keyword evidence="1" id="KW-0378">Hydrolase</keyword>
<dbReference type="PROSITE" id="PS51257">
    <property type="entry name" value="PROKAR_LIPOPROTEIN"/>
    <property type="match status" value="1"/>
</dbReference>
<dbReference type="Proteomes" id="UP000265926">
    <property type="component" value="Unassembled WGS sequence"/>
</dbReference>
<dbReference type="AlphaFoldDB" id="A0A399SSE1"/>
<evidence type="ECO:0000313" key="1">
    <source>
        <dbReference type="EMBL" id="RIJ45402.1"/>
    </source>
</evidence>
<evidence type="ECO:0000313" key="2">
    <source>
        <dbReference type="Proteomes" id="UP000265926"/>
    </source>
</evidence>
<name>A0A399SSE1_9BACT</name>
<keyword evidence="2" id="KW-1185">Reference proteome</keyword>
<proteinExistence type="predicted"/>
<dbReference type="Pfam" id="PF03747">
    <property type="entry name" value="ADP_ribosyl_GH"/>
    <property type="match status" value="1"/>
</dbReference>
<dbReference type="RefSeq" id="WP_119440357.1">
    <property type="nucleotide sequence ID" value="NZ_QWGR01000026.1"/>
</dbReference>
<accession>A0A399SSE1</accession>
<dbReference type="InterPro" id="IPR036705">
    <property type="entry name" value="Ribosyl_crysJ1_sf"/>
</dbReference>
<dbReference type="Gene3D" id="1.10.4080.10">
    <property type="entry name" value="ADP-ribosylation/Crystallin J1"/>
    <property type="match status" value="1"/>
</dbReference>
<organism evidence="1 2">
    <name type="scientific">Maribellus luteus</name>
    <dbReference type="NCBI Taxonomy" id="2305463"/>
    <lineage>
        <taxon>Bacteria</taxon>
        <taxon>Pseudomonadati</taxon>
        <taxon>Bacteroidota</taxon>
        <taxon>Bacteroidia</taxon>
        <taxon>Marinilabiliales</taxon>
        <taxon>Prolixibacteraceae</taxon>
        <taxon>Maribellus</taxon>
    </lineage>
</organism>
<gene>
    <name evidence="1" type="ORF">D1614_23030</name>
</gene>
<reference evidence="1 2" key="1">
    <citation type="submission" date="2018-08" db="EMBL/GenBank/DDBJ databases">
        <title>Pallidiluteibacterium maritimus gen. nov., sp. nov., isolated from coastal sediment.</title>
        <authorList>
            <person name="Zhou L.Y."/>
        </authorList>
    </citation>
    <scope>NUCLEOTIDE SEQUENCE [LARGE SCALE GENOMIC DNA]</scope>
    <source>
        <strain evidence="1 2">XSD2</strain>
    </source>
</reference>
<sequence>MRNLLIIAVLAFFVVSAGCRPESKSEAPTGFANKEKIRISKKVLEDKIKGGWAGQVIGCTYGGITEFKWLGSFINDKVPIPWDENQIEFWYNQFPGLYDDIYMDLTFVSVFEKHGLEASDTLHALAFANAAYPIWHANLAARYNILNGIMPPLSGHYFNNPHADDIDFQIESDFAGLMSPGLINASSEICDRVGHIMNYGDGWYGGVFVAGMYTQAFISDDIKFVVSEALKAIPEESRFSQMINDVIQWHQMYPNDWKQTWFEIQKKWSFEKGCPDGVFNAFNIDASINAAYIVLGLLYGDGDYGKTIDISTRAGQDSDCNPSNAAGVLGTMLGFSNIPSYWLQGLDRVENRNFSFTEVSLNDVYGLSYGQALKMIEKHGGSIQGDTVEIVYQKVEPVKLEQSFDNLSPLQRVSYQWPMAGKKIDGVEKEYELGFVGAGIVFSGYAVKTDQKLPDYIVKLDVFVDGQLAEQVSLPTNTLIQKTNIYWNYRLTQGDHTVKMVAADVPSGYRVDIYSALIYSEEKK</sequence>
<protein>
    <submittedName>
        <fullName evidence="1">ADP-ribosylglycohydrolase family protein</fullName>
    </submittedName>
</protein>
<comment type="caution">
    <text evidence="1">The sequence shown here is derived from an EMBL/GenBank/DDBJ whole genome shotgun (WGS) entry which is preliminary data.</text>
</comment>
<dbReference type="InterPro" id="IPR005502">
    <property type="entry name" value="Ribosyl_crysJ1"/>
</dbReference>
<dbReference type="SUPFAM" id="SSF101478">
    <property type="entry name" value="ADP-ribosylglycohydrolase"/>
    <property type="match status" value="1"/>
</dbReference>
<dbReference type="GO" id="GO:0016787">
    <property type="term" value="F:hydrolase activity"/>
    <property type="evidence" value="ECO:0007669"/>
    <property type="project" value="UniProtKB-KW"/>
</dbReference>